<dbReference type="AlphaFoldDB" id="A0A6J5APB9"/>
<accession>A0A6J5APB9</accession>
<evidence type="ECO:0000256" key="1">
    <source>
        <dbReference type="ARBA" id="ARBA00023015"/>
    </source>
</evidence>
<dbReference type="SUPFAM" id="SSF46689">
    <property type="entry name" value="Homeodomain-like"/>
    <property type="match status" value="1"/>
</dbReference>
<dbReference type="SMART" id="SM00342">
    <property type="entry name" value="HTH_ARAC"/>
    <property type="match status" value="1"/>
</dbReference>
<dbReference type="GO" id="GO:0043565">
    <property type="term" value="F:sequence-specific DNA binding"/>
    <property type="evidence" value="ECO:0007669"/>
    <property type="project" value="InterPro"/>
</dbReference>
<dbReference type="EMBL" id="CADIKC010000002">
    <property type="protein sequence ID" value="CAB3676716.1"/>
    <property type="molecule type" value="Genomic_DNA"/>
</dbReference>
<dbReference type="PROSITE" id="PS01124">
    <property type="entry name" value="HTH_ARAC_FAMILY_2"/>
    <property type="match status" value="1"/>
</dbReference>
<evidence type="ECO:0000256" key="2">
    <source>
        <dbReference type="ARBA" id="ARBA00023125"/>
    </source>
</evidence>
<feature type="domain" description="HTH araC/xylS-type" evidence="4">
    <location>
        <begin position="236"/>
        <end position="335"/>
    </location>
</feature>
<dbReference type="InterPro" id="IPR018060">
    <property type="entry name" value="HTH_AraC"/>
</dbReference>
<name>A0A6J5APB9_9BURK</name>
<sequence length="338" mass="38277">MALSPKTDLLETLHRNCLFTSDKHVDAHDYVTRELAEHVLRWKQGTPDTAFFKGELNQLKIFELRYGAEVEVTPRPFDGFTLLHTSLSGSAEFESDGHVMNASEGRTAMLAPRKRIRLRWMPGTRQLIVRIPDSLIQQVSGKVEGEKASLMPGLLLPHHLGSQWDLLVQSLLNVSSMSGDPEIRAEWRDHFERNLALFLFVHQLPLSAPRALLLPTDSRNTQSDSGAPNGGIRQMDAMLAYIESRLHAPISLEDLARVAGVSFRTLNAMCHRYYGVTPMELLRNMRLDAVRGRLLLDPTASVTDTALMFGFGHLGRFSAYYFARFNELPRETQKKRQR</sequence>
<organism evidence="5 6">
    <name type="scientific">Paraburkholderia sediminicola</name>
    <dbReference type="NCBI Taxonomy" id="458836"/>
    <lineage>
        <taxon>Bacteria</taxon>
        <taxon>Pseudomonadati</taxon>
        <taxon>Pseudomonadota</taxon>
        <taxon>Betaproteobacteria</taxon>
        <taxon>Burkholderiales</taxon>
        <taxon>Burkholderiaceae</taxon>
        <taxon>Paraburkholderia</taxon>
    </lineage>
</organism>
<dbReference type="Gene3D" id="1.10.10.60">
    <property type="entry name" value="Homeodomain-like"/>
    <property type="match status" value="1"/>
</dbReference>
<evidence type="ECO:0000259" key="4">
    <source>
        <dbReference type="PROSITE" id="PS01124"/>
    </source>
</evidence>
<evidence type="ECO:0000256" key="3">
    <source>
        <dbReference type="ARBA" id="ARBA00023163"/>
    </source>
</evidence>
<evidence type="ECO:0000313" key="6">
    <source>
        <dbReference type="Proteomes" id="UP000494255"/>
    </source>
</evidence>
<dbReference type="InterPro" id="IPR050204">
    <property type="entry name" value="AraC_XylS_family_regulators"/>
</dbReference>
<gene>
    <name evidence="5" type="primary">rhaS_11</name>
    <name evidence="5" type="ORF">LMG24238_02399</name>
</gene>
<keyword evidence="3" id="KW-0804">Transcription</keyword>
<reference evidence="5 6" key="1">
    <citation type="submission" date="2020-04" db="EMBL/GenBank/DDBJ databases">
        <authorList>
            <person name="De Canck E."/>
        </authorList>
    </citation>
    <scope>NUCLEOTIDE SEQUENCE [LARGE SCALE GENOMIC DNA]</scope>
    <source>
        <strain evidence="5 6">LMG 24238</strain>
    </source>
</reference>
<dbReference type="GO" id="GO:0003700">
    <property type="term" value="F:DNA-binding transcription factor activity"/>
    <property type="evidence" value="ECO:0007669"/>
    <property type="project" value="InterPro"/>
</dbReference>
<dbReference type="RefSeq" id="WP_175050612.1">
    <property type="nucleotide sequence ID" value="NZ_CADIKC010000002.1"/>
</dbReference>
<evidence type="ECO:0000313" key="5">
    <source>
        <dbReference type="EMBL" id="CAB3676716.1"/>
    </source>
</evidence>
<keyword evidence="6" id="KW-1185">Reference proteome</keyword>
<dbReference type="InterPro" id="IPR035418">
    <property type="entry name" value="AraC-bd_2"/>
</dbReference>
<keyword evidence="2" id="KW-0238">DNA-binding</keyword>
<dbReference type="Pfam" id="PF14525">
    <property type="entry name" value="AraC_binding_2"/>
    <property type="match status" value="1"/>
</dbReference>
<dbReference type="Pfam" id="PF12833">
    <property type="entry name" value="HTH_18"/>
    <property type="match status" value="1"/>
</dbReference>
<proteinExistence type="predicted"/>
<protein>
    <submittedName>
        <fullName evidence="5">HTH-type transcriptional activator RhaS</fullName>
    </submittedName>
</protein>
<dbReference type="PANTHER" id="PTHR46796">
    <property type="entry name" value="HTH-TYPE TRANSCRIPTIONAL ACTIVATOR RHAS-RELATED"/>
    <property type="match status" value="1"/>
</dbReference>
<dbReference type="Proteomes" id="UP000494255">
    <property type="component" value="Unassembled WGS sequence"/>
</dbReference>
<dbReference type="GeneID" id="97041029"/>
<dbReference type="InterPro" id="IPR009057">
    <property type="entry name" value="Homeodomain-like_sf"/>
</dbReference>
<keyword evidence="1" id="KW-0805">Transcription regulation</keyword>